<proteinExistence type="predicted"/>
<dbReference type="Proteomes" id="UP001244341">
    <property type="component" value="Chromosome 5b"/>
</dbReference>
<name>A0ABY8TYI1_TETOB</name>
<organism evidence="1 2">
    <name type="scientific">Tetradesmus obliquus</name>
    <name type="common">Green alga</name>
    <name type="synonym">Acutodesmus obliquus</name>
    <dbReference type="NCBI Taxonomy" id="3088"/>
    <lineage>
        <taxon>Eukaryota</taxon>
        <taxon>Viridiplantae</taxon>
        <taxon>Chlorophyta</taxon>
        <taxon>core chlorophytes</taxon>
        <taxon>Chlorophyceae</taxon>
        <taxon>CS clade</taxon>
        <taxon>Sphaeropleales</taxon>
        <taxon>Scenedesmaceae</taxon>
        <taxon>Tetradesmus</taxon>
    </lineage>
</organism>
<keyword evidence="2" id="KW-1185">Reference proteome</keyword>
<evidence type="ECO:0000313" key="2">
    <source>
        <dbReference type="Proteomes" id="UP001244341"/>
    </source>
</evidence>
<protein>
    <submittedName>
        <fullName evidence="1">Uncharacterized protein</fullName>
    </submittedName>
</protein>
<evidence type="ECO:0000313" key="1">
    <source>
        <dbReference type="EMBL" id="WIA14067.1"/>
    </source>
</evidence>
<dbReference type="EMBL" id="CP126212">
    <property type="protein sequence ID" value="WIA14067.1"/>
    <property type="molecule type" value="Genomic_DNA"/>
</dbReference>
<accession>A0ABY8TYI1</accession>
<reference evidence="1 2" key="1">
    <citation type="submission" date="2023-05" db="EMBL/GenBank/DDBJ databases">
        <title>A 100% complete, gapless, phased diploid assembly of the Scenedesmus obliquus UTEX 3031 genome.</title>
        <authorList>
            <person name="Biondi T.C."/>
            <person name="Hanschen E.R."/>
            <person name="Kwon T."/>
            <person name="Eng W."/>
            <person name="Kruse C.P.S."/>
            <person name="Koehler S.I."/>
            <person name="Kunde Y."/>
            <person name="Gleasner C.D."/>
            <person name="You Mak K.T."/>
            <person name="Polle J."/>
            <person name="Hovde B.T."/>
            <person name="Starkenburg S.R."/>
        </authorList>
    </citation>
    <scope>NUCLEOTIDE SEQUENCE [LARGE SCALE GENOMIC DNA]</scope>
    <source>
        <strain evidence="1 2">DOE0152z</strain>
    </source>
</reference>
<sequence length="204" mass="21479">MPLHLLLRLPQAPCVVDSWHPADGLDSQAAALLQQQYARALHVSFCKSGSIPGLVRRLLLLEAVQQPVPWSMLAPGLQAAWQQQQHADLARATHSSSSSSSSSSSHSAEMWMPQLLSALLRNASDRESAAAREVAGIIRAGQGSLGPAAAAAAAAAAHQLDGVARYALVCLADPGCRYSLTCWVLAWHAALAQQGGEYSSAADR</sequence>
<gene>
    <name evidence="1" type="ORF">OEZ85_002618</name>
</gene>